<dbReference type="OrthoDB" id="9808768at2"/>
<dbReference type="Proteomes" id="UP000234545">
    <property type="component" value="Unassembled WGS sequence"/>
</dbReference>
<dbReference type="InterPro" id="IPR003395">
    <property type="entry name" value="RecF/RecN/SMC_N"/>
</dbReference>
<dbReference type="GO" id="GO:0016887">
    <property type="term" value="F:ATP hydrolysis activity"/>
    <property type="evidence" value="ECO:0007669"/>
    <property type="project" value="InterPro"/>
</dbReference>
<dbReference type="Pfam" id="PF02463">
    <property type="entry name" value="SMC_N"/>
    <property type="match status" value="1"/>
</dbReference>
<dbReference type="GO" id="GO:0003677">
    <property type="term" value="F:DNA binding"/>
    <property type="evidence" value="ECO:0007669"/>
    <property type="project" value="UniProtKB-UniRule"/>
</dbReference>
<keyword evidence="2 7" id="KW-0963">Cytoplasm</keyword>
<accession>A0A2I1I6D9</accession>
<sequence>MHLKTLTLRGFKSFASTTTLKLEPGITCVVGPNGSGKSNVVDALAWVMGEQGAKSLRGSNMSDVIFAGTSGRPALGRAQIDLTIDNSDGVLPIEYTEVTITRTLFRGGGSEYAINGSPARLLDIQELLSDTGMGRQMHVIVGQGRLDSILQATPEDRRGFIEEAAGVLKHRRRKERALKKLADMDQNLVRVLDLTEEIRRQLGPLARQAKQARKASLIQARVRDAKARLLADDLVNVREKLERQSHMDTRLEELKHVHETKIADLRASIEESERNQEARARNANDATRVWQEATSVHERAKTTLAISAERVKQYSRPEATPTGEDPDVLDQKALAASNEDGDLLQRVQQAQRELSGLVRAKEQAEDEDQRAAKELARVNALVADHREKVARLTGDVGSAHARLEAGEAEAGRARSALEAALARAEEAKKAVEDAPEESGGDFDVSRAHTQAGIHRDQARAKVDALLASEREARADRAHWEARRDALTQLLARDDDTAHLLDHDHVLGAVQDFVNARQGTENAIATLLGPFADAVVMDSLDSALTQARDAQESNSGQLRMMIANGDEAWPTKQKLPEGLTWARECVTPDPKVAASVSALLRGAVVANDLDAAQRGIAIDTVDVAVTLSGTMVTRSGVIAAGQTTDSLLAIKAQHEAAATKAEAAQHTCDALSDELTAANSALDLAIRGANEALKALRAHDAMQAERAQKTARLQSALAASEAEVDRGREALKRAEDHVEWAKERVEEARSKVETVLESPSEDVDAARDKAEVAARTAKEAREAETSARLALRALEEQSRQLAARARNLRQAAAKEREERGRYAKREAQRQVALRAATEIEADARRAVNEAAQLLAIASARQTAVGEETRQANERVGALRLALDEEMKRLADVTGEVQRDEIARTQLELQASDVERRAMEALALDADTLIEEYGPHTLVPVFPSDPDEEVNEEGQPFVRSEQEKAFEKASNELVRLGRVNPLALEEHDALAARHAFLMEQVKDLKESKADLMSIITDVDRLVEEAFVSAFEDTKKQFAHTFDVLFPGGTGDLILTDPDSPLTTGIEIEARPAGKKVKRMSLLSGGERSLAAIAFLVAIFKARPSPFYVMDEVEAALDDVNLSRLLAIFKELREESQLIVITHQKRTMEIADALYGVSMRDGVTGVVSQRLARS</sequence>
<evidence type="ECO:0000256" key="3">
    <source>
        <dbReference type="ARBA" id="ARBA00022741"/>
    </source>
</evidence>
<dbReference type="GO" id="GO:0007059">
    <property type="term" value="P:chromosome segregation"/>
    <property type="evidence" value="ECO:0007669"/>
    <property type="project" value="UniProtKB-UniRule"/>
</dbReference>
<gene>
    <name evidence="7 9" type="primary">smc</name>
    <name evidence="9" type="ORF">CYJ25_00160</name>
</gene>
<comment type="caution">
    <text evidence="9">The sequence shown here is derived from an EMBL/GenBank/DDBJ whole genome shotgun (WGS) entry which is preliminary data.</text>
</comment>
<dbReference type="FunFam" id="3.40.50.300:FF:000901">
    <property type="entry name" value="Chromosome partition protein Smc"/>
    <property type="match status" value="1"/>
</dbReference>
<dbReference type="Gene3D" id="1.20.1060.20">
    <property type="match status" value="1"/>
</dbReference>
<keyword evidence="6 7" id="KW-0238">DNA-binding</keyword>
<evidence type="ECO:0000313" key="9">
    <source>
        <dbReference type="EMBL" id="PKY66706.1"/>
    </source>
</evidence>
<dbReference type="SMART" id="SM00968">
    <property type="entry name" value="SMC_hinge"/>
    <property type="match status" value="1"/>
</dbReference>
<evidence type="ECO:0000313" key="10">
    <source>
        <dbReference type="Proteomes" id="UP000234545"/>
    </source>
</evidence>
<organism evidence="9 10">
    <name type="scientific">Schaalia turicensis</name>
    <dbReference type="NCBI Taxonomy" id="131111"/>
    <lineage>
        <taxon>Bacteria</taxon>
        <taxon>Bacillati</taxon>
        <taxon>Actinomycetota</taxon>
        <taxon>Actinomycetes</taxon>
        <taxon>Actinomycetales</taxon>
        <taxon>Actinomycetaceae</taxon>
        <taxon>Schaalia</taxon>
    </lineage>
</organism>
<dbReference type="GO" id="GO:0006260">
    <property type="term" value="P:DNA replication"/>
    <property type="evidence" value="ECO:0007669"/>
    <property type="project" value="UniProtKB-UniRule"/>
</dbReference>
<reference evidence="9 10" key="1">
    <citation type="submission" date="2017-12" db="EMBL/GenBank/DDBJ databases">
        <title>Phylogenetic diversity of female urinary microbiome.</title>
        <authorList>
            <person name="Thomas-White K."/>
            <person name="Wolfe A.J."/>
        </authorList>
    </citation>
    <scope>NUCLEOTIDE SEQUENCE [LARGE SCALE GENOMIC DNA]</scope>
    <source>
        <strain evidence="9 10">UMB0250</strain>
    </source>
</reference>
<dbReference type="InterPro" id="IPR036277">
    <property type="entry name" value="SMC_hinge_sf"/>
</dbReference>
<dbReference type="Gene3D" id="3.30.70.1620">
    <property type="match status" value="1"/>
</dbReference>
<dbReference type="RefSeq" id="WP_101627232.1">
    <property type="nucleotide sequence ID" value="NZ_PKKJ01000001.1"/>
</dbReference>
<evidence type="ECO:0000256" key="1">
    <source>
        <dbReference type="ARBA" id="ARBA00004496"/>
    </source>
</evidence>
<dbReference type="AlphaFoldDB" id="A0A2I1I6D9"/>
<dbReference type="SUPFAM" id="SSF52540">
    <property type="entry name" value="P-loop containing nucleoside triphosphate hydrolases"/>
    <property type="match status" value="1"/>
</dbReference>
<comment type="function">
    <text evidence="7">Required for chromosome condensation and partitioning.</text>
</comment>
<feature type="coiled-coil region" evidence="7">
    <location>
        <begin position="716"/>
        <end position="817"/>
    </location>
</feature>
<proteinExistence type="inferred from homology"/>
<comment type="similarity">
    <text evidence="7">Belongs to the SMC family.</text>
</comment>
<dbReference type="PANTHER" id="PTHR43977">
    <property type="entry name" value="STRUCTURAL MAINTENANCE OF CHROMOSOMES PROTEIN 3"/>
    <property type="match status" value="1"/>
</dbReference>
<dbReference type="GO" id="GO:0005737">
    <property type="term" value="C:cytoplasm"/>
    <property type="evidence" value="ECO:0007669"/>
    <property type="project" value="UniProtKB-SubCell"/>
</dbReference>
<evidence type="ECO:0000256" key="2">
    <source>
        <dbReference type="ARBA" id="ARBA00022490"/>
    </source>
</evidence>
<dbReference type="Gene3D" id="3.40.50.300">
    <property type="entry name" value="P-loop containing nucleotide triphosphate hydrolases"/>
    <property type="match status" value="2"/>
</dbReference>
<dbReference type="Pfam" id="PF06470">
    <property type="entry name" value="SMC_hinge"/>
    <property type="match status" value="1"/>
</dbReference>
<protein>
    <recommendedName>
        <fullName evidence="7">Chromosome partition protein Smc</fullName>
    </recommendedName>
</protein>
<dbReference type="GO" id="GO:0030261">
    <property type="term" value="P:chromosome condensation"/>
    <property type="evidence" value="ECO:0007669"/>
    <property type="project" value="InterPro"/>
</dbReference>
<dbReference type="InterPro" id="IPR027417">
    <property type="entry name" value="P-loop_NTPase"/>
</dbReference>
<comment type="subcellular location">
    <subcellularLocation>
        <location evidence="1 7">Cytoplasm</location>
    </subcellularLocation>
</comment>
<dbReference type="HAMAP" id="MF_01894">
    <property type="entry name" value="Smc_prok"/>
    <property type="match status" value="1"/>
</dbReference>
<feature type="coiled-coil region" evidence="7">
    <location>
        <begin position="410"/>
        <end position="437"/>
    </location>
</feature>
<comment type="subunit">
    <text evidence="7">Homodimer.</text>
</comment>
<dbReference type="GO" id="GO:0005694">
    <property type="term" value="C:chromosome"/>
    <property type="evidence" value="ECO:0007669"/>
    <property type="project" value="InterPro"/>
</dbReference>
<evidence type="ECO:0000256" key="5">
    <source>
        <dbReference type="ARBA" id="ARBA00023054"/>
    </source>
</evidence>
<feature type="domain" description="SMC hinge" evidence="8">
    <location>
        <begin position="503"/>
        <end position="615"/>
    </location>
</feature>
<dbReference type="NCBIfam" id="TIGR02168">
    <property type="entry name" value="SMC_prok_B"/>
    <property type="match status" value="1"/>
</dbReference>
<comment type="domain">
    <text evidence="7">Contains large globular domains required for ATP hydrolysis at each terminus and a third globular domain forming a flexible hinge near the middle of the molecule. These domains are separated by coiled-coil structures.</text>
</comment>
<dbReference type="EMBL" id="PKKJ01000001">
    <property type="protein sequence ID" value="PKY66706.1"/>
    <property type="molecule type" value="Genomic_DNA"/>
</dbReference>
<feature type="binding site" evidence="7">
    <location>
        <begin position="32"/>
        <end position="39"/>
    </location>
    <ligand>
        <name>ATP</name>
        <dbReference type="ChEBI" id="CHEBI:30616"/>
    </ligand>
</feature>
<dbReference type="GO" id="GO:0007062">
    <property type="term" value="P:sister chromatid cohesion"/>
    <property type="evidence" value="ECO:0007669"/>
    <property type="project" value="InterPro"/>
</dbReference>
<dbReference type="InterPro" id="IPR010935">
    <property type="entry name" value="SMC_hinge"/>
</dbReference>
<dbReference type="FunFam" id="3.40.50.300:FF:000984">
    <property type="entry name" value="Chromosome partition protein Smc"/>
    <property type="match status" value="1"/>
</dbReference>
<evidence type="ECO:0000259" key="8">
    <source>
        <dbReference type="SMART" id="SM00968"/>
    </source>
</evidence>
<evidence type="ECO:0000256" key="7">
    <source>
        <dbReference type="HAMAP-Rule" id="MF_01894"/>
    </source>
</evidence>
<evidence type="ECO:0000256" key="4">
    <source>
        <dbReference type="ARBA" id="ARBA00022840"/>
    </source>
</evidence>
<dbReference type="GO" id="GO:0005524">
    <property type="term" value="F:ATP binding"/>
    <property type="evidence" value="ECO:0007669"/>
    <property type="project" value="UniProtKB-UniRule"/>
</dbReference>
<dbReference type="InterPro" id="IPR024704">
    <property type="entry name" value="SMC"/>
</dbReference>
<keyword evidence="4 7" id="KW-0067">ATP-binding</keyword>
<dbReference type="PIRSF" id="PIRSF005719">
    <property type="entry name" value="SMC"/>
    <property type="match status" value="1"/>
</dbReference>
<keyword evidence="5 7" id="KW-0175">Coiled coil</keyword>
<name>A0A2I1I6D9_9ACTO</name>
<keyword evidence="3 7" id="KW-0547">Nucleotide-binding</keyword>
<dbReference type="SUPFAM" id="SSF75553">
    <property type="entry name" value="Smc hinge domain"/>
    <property type="match status" value="1"/>
</dbReference>
<dbReference type="InterPro" id="IPR011890">
    <property type="entry name" value="SMC_prok"/>
</dbReference>
<feature type="coiled-coil region" evidence="7">
    <location>
        <begin position="347"/>
        <end position="381"/>
    </location>
</feature>
<evidence type="ECO:0000256" key="6">
    <source>
        <dbReference type="ARBA" id="ARBA00023125"/>
    </source>
</evidence>